<evidence type="ECO:0000256" key="1">
    <source>
        <dbReference type="ARBA" id="ARBA00008356"/>
    </source>
</evidence>
<gene>
    <name evidence="6" type="primary">LOC106805159</name>
</gene>
<dbReference type="CDD" id="cd08767">
    <property type="entry name" value="Cdt1_c"/>
    <property type="match status" value="1"/>
</dbReference>
<dbReference type="InterPro" id="IPR045173">
    <property type="entry name" value="Cdt1"/>
</dbReference>
<feature type="region of interest" description="Disordered" evidence="3">
    <location>
        <begin position="323"/>
        <end position="347"/>
    </location>
</feature>
<keyword evidence="2" id="KW-0131">Cell cycle</keyword>
<dbReference type="Proteomes" id="UP000695022">
    <property type="component" value="Unplaced"/>
</dbReference>
<evidence type="ECO:0000256" key="2">
    <source>
        <dbReference type="ARBA" id="ARBA00023306"/>
    </source>
</evidence>
<keyword evidence="5" id="KW-1185">Reference proteome</keyword>
<dbReference type="PANTHER" id="PTHR28637">
    <property type="entry name" value="DNA REPLICATION FACTOR CDT1"/>
    <property type="match status" value="1"/>
</dbReference>
<evidence type="ECO:0000313" key="6">
    <source>
        <dbReference type="RefSeq" id="XP_014662178.1"/>
    </source>
</evidence>
<dbReference type="SUPFAM" id="SSF46785">
    <property type="entry name" value="Winged helix' DNA-binding domain"/>
    <property type="match status" value="1"/>
</dbReference>
<accession>A0ABM1DQF7</accession>
<evidence type="ECO:0000256" key="3">
    <source>
        <dbReference type="SAM" id="MobiDB-lite"/>
    </source>
</evidence>
<dbReference type="PANTHER" id="PTHR28637:SF1">
    <property type="entry name" value="DNA REPLICATION FACTOR CDT1"/>
    <property type="match status" value="1"/>
</dbReference>
<feature type="compositionally biased region" description="Polar residues" evidence="3">
    <location>
        <begin position="323"/>
        <end position="333"/>
    </location>
</feature>
<dbReference type="InterPro" id="IPR014939">
    <property type="entry name" value="CDT1_Gemini-bd-like"/>
</dbReference>
<proteinExistence type="inferred from homology"/>
<name>A0ABM1DQF7_PRICU</name>
<dbReference type="SMART" id="SM01075">
    <property type="entry name" value="CDT1"/>
    <property type="match status" value="1"/>
</dbReference>
<feature type="compositionally biased region" description="Basic and acidic residues" evidence="3">
    <location>
        <begin position="176"/>
        <end position="191"/>
    </location>
</feature>
<evidence type="ECO:0000259" key="4">
    <source>
        <dbReference type="SMART" id="SM01075"/>
    </source>
</evidence>
<feature type="region of interest" description="Disordered" evidence="3">
    <location>
        <begin position="67"/>
        <end position="222"/>
    </location>
</feature>
<dbReference type="InterPro" id="IPR038090">
    <property type="entry name" value="Cdt1_C_WH_dom_sf"/>
</dbReference>
<organism evidence="5 6">
    <name type="scientific">Priapulus caudatus</name>
    <name type="common">Priapulid worm</name>
    <dbReference type="NCBI Taxonomy" id="37621"/>
    <lineage>
        <taxon>Eukaryota</taxon>
        <taxon>Metazoa</taxon>
        <taxon>Ecdysozoa</taxon>
        <taxon>Scalidophora</taxon>
        <taxon>Priapulida</taxon>
        <taxon>Priapulimorpha</taxon>
        <taxon>Priapulimorphida</taxon>
        <taxon>Priapulidae</taxon>
        <taxon>Priapulus</taxon>
    </lineage>
</organism>
<evidence type="ECO:0000313" key="5">
    <source>
        <dbReference type="Proteomes" id="UP000695022"/>
    </source>
</evidence>
<feature type="domain" description="CDT1 Geminin-binding" evidence="4">
    <location>
        <begin position="372"/>
        <end position="541"/>
    </location>
</feature>
<dbReference type="Pfam" id="PF08839">
    <property type="entry name" value="CDT1"/>
    <property type="match status" value="1"/>
</dbReference>
<dbReference type="InterPro" id="IPR032054">
    <property type="entry name" value="Cdt1_C"/>
</dbReference>
<feature type="compositionally biased region" description="Basic and acidic residues" evidence="3">
    <location>
        <begin position="129"/>
        <end position="138"/>
    </location>
</feature>
<feature type="compositionally biased region" description="Polar residues" evidence="3">
    <location>
        <begin position="80"/>
        <end position="90"/>
    </location>
</feature>
<dbReference type="Pfam" id="PF16679">
    <property type="entry name" value="CDT1_C"/>
    <property type="match status" value="1"/>
</dbReference>
<dbReference type="InterPro" id="IPR036390">
    <property type="entry name" value="WH_DNA-bd_sf"/>
</dbReference>
<protein>
    <submittedName>
        <fullName evidence="6">DNA replication factor Cdt1-like</fullName>
    </submittedName>
</protein>
<reference evidence="6" key="1">
    <citation type="submission" date="2025-08" db="UniProtKB">
        <authorList>
            <consortium name="RefSeq"/>
        </authorList>
    </citation>
    <scope>IDENTIFICATION</scope>
</reference>
<comment type="similarity">
    <text evidence="1">Belongs to the Cdt1 family.</text>
</comment>
<dbReference type="Gene3D" id="1.10.10.1420">
    <property type="entry name" value="DNA replication factor Cdt1, C-terminal WH domain"/>
    <property type="match status" value="1"/>
</dbReference>
<dbReference type="CDD" id="cd08674">
    <property type="entry name" value="Cdt1_m"/>
    <property type="match status" value="1"/>
</dbReference>
<dbReference type="RefSeq" id="XP_014662178.1">
    <property type="nucleotide sequence ID" value="XM_014806692.1"/>
</dbReference>
<dbReference type="GeneID" id="106805159"/>
<sequence>MAAQTKVTEFYRSRKTFCDRQPSKRQKVIHLNAQTHEGPAETKFPPARRKHNVKIITDVPTSFEFATASESEATNDRPSDLSQKPTSLTARATCVTAKKQAKKPHDVFLSGRARKSAKSTKVVGSKPHGSVDIDEQHNKTRNSSPQLAELVTDATDDHETSRTPVKSPQKRMVKACPDHSSKKRSKPETDVQPRSILAVDPSPSRLRSRNRRGGSPKTKLFTKTEDTLPNTVITEKSSSMGNSEEVQAVPLALSCEHDNESMVKAGKEPQLVTQEKKKNTNALQATSKEDPAEKSVLKLKKCNKLSDLQAQLASFKSNVSKLKKSASNLQKSTTSKEKTGEPNVVKPNERKKAPAFERFHALTTPVPPTLSLPYQYKVLSEMFRSMDTVVGMLYNRLETITFNRVKAAVQEMCRRTFEKKNLAQIKSVHPSAYVFRQEKGLKCYDNKTHSSAFQLTLEPVVNDDQGTKDGGQKIPHLSASALLERKTTFHRNLIAIVKQHHKEWLEKQARPMTVPDDKLVRWHPKFPLDEVPDVEESELPEVPVVQSYTTAAAVLDKARGIVSERSEKALEKVVVEQEAAKKNPPNLDDDKKAERAVGCQPKVPPMSSQLKGVPLSLLEKIRAKEASKLQQTMTQPDSDNKKTAMMARLPDLTRILRTYFVTEKKTVVAMDPAVLNLSHSYRTVLSTGEVEAHINLLAELVPDWLTINKARGKIFLKIRKDVDVNTICNRLTRLLKK</sequence>